<evidence type="ECO:0000313" key="2">
    <source>
        <dbReference type="Proteomes" id="UP001149090"/>
    </source>
</evidence>
<dbReference type="Proteomes" id="UP001149090">
    <property type="component" value="Unassembled WGS sequence"/>
</dbReference>
<dbReference type="AlphaFoldDB" id="A0A9Q0LK11"/>
<gene>
    <name evidence="1" type="ORF">M0811_07929</name>
</gene>
<keyword evidence="2" id="KW-1185">Reference proteome</keyword>
<comment type="caution">
    <text evidence="1">The sequence shown here is derived from an EMBL/GenBank/DDBJ whole genome shotgun (WGS) entry which is preliminary data.</text>
</comment>
<name>A0A9Q0LK11_ANAIG</name>
<reference evidence="1" key="1">
    <citation type="submission" date="2022-10" db="EMBL/GenBank/DDBJ databases">
        <title>Novel sulphate-reducing endosymbionts in the free-living metamonad Anaeramoeba.</title>
        <authorList>
            <person name="Jerlstrom-Hultqvist J."/>
            <person name="Cepicka I."/>
            <person name="Gallot-Lavallee L."/>
            <person name="Salas-Leiva D."/>
            <person name="Curtis B.A."/>
            <person name="Zahonova K."/>
            <person name="Pipaliya S."/>
            <person name="Dacks J."/>
            <person name="Roger A.J."/>
        </authorList>
    </citation>
    <scope>NUCLEOTIDE SEQUENCE</scope>
    <source>
        <strain evidence="1">BMAN</strain>
    </source>
</reference>
<proteinExistence type="predicted"/>
<dbReference type="EMBL" id="JAPDFW010000068">
    <property type="protein sequence ID" value="KAJ5074886.1"/>
    <property type="molecule type" value="Genomic_DNA"/>
</dbReference>
<protein>
    <submittedName>
        <fullName evidence="1">Uncharacterized protein</fullName>
    </submittedName>
</protein>
<evidence type="ECO:0000313" key="1">
    <source>
        <dbReference type="EMBL" id="KAJ5074886.1"/>
    </source>
</evidence>
<sequence length="106" mass="12089">MIFQDNFKHFFLISSRNLTTFPAPTPIVPSFPKQKVLIICSIEFHPSKNLIAENFICVKRDNFYSQHSSQDPQVFRTILVLNSVRFCSVSSKNLPFSQSIVAGSYS</sequence>
<accession>A0A9Q0LK11</accession>
<organism evidence="1 2">
    <name type="scientific">Anaeramoeba ignava</name>
    <name type="common">Anaerobic marine amoeba</name>
    <dbReference type="NCBI Taxonomy" id="1746090"/>
    <lineage>
        <taxon>Eukaryota</taxon>
        <taxon>Metamonada</taxon>
        <taxon>Anaeramoebidae</taxon>
        <taxon>Anaeramoeba</taxon>
    </lineage>
</organism>